<feature type="domain" description="DUF4136" evidence="2">
    <location>
        <begin position="33"/>
        <end position="189"/>
    </location>
</feature>
<feature type="signal peptide" evidence="1">
    <location>
        <begin position="1"/>
        <end position="25"/>
    </location>
</feature>
<dbReference type="OrthoDB" id="118896at2"/>
<comment type="caution">
    <text evidence="3">The sequence shown here is derived from an EMBL/GenBank/DDBJ whole genome shotgun (WGS) entry which is preliminary data.</text>
</comment>
<dbReference type="PROSITE" id="PS51257">
    <property type="entry name" value="PROKAR_LIPOPROTEIN"/>
    <property type="match status" value="1"/>
</dbReference>
<accession>A0A1V9F527</accession>
<dbReference type="Gene3D" id="3.30.160.670">
    <property type="match status" value="1"/>
</dbReference>
<name>A0A1V9F527_9BACT</name>
<evidence type="ECO:0000259" key="2">
    <source>
        <dbReference type="Pfam" id="PF13590"/>
    </source>
</evidence>
<evidence type="ECO:0000313" key="4">
    <source>
        <dbReference type="Proteomes" id="UP000192276"/>
    </source>
</evidence>
<evidence type="ECO:0000313" key="3">
    <source>
        <dbReference type="EMBL" id="OQP53509.1"/>
    </source>
</evidence>
<organism evidence="3 4">
    <name type="scientific">Niastella populi</name>
    <dbReference type="NCBI Taxonomy" id="550983"/>
    <lineage>
        <taxon>Bacteria</taxon>
        <taxon>Pseudomonadati</taxon>
        <taxon>Bacteroidota</taxon>
        <taxon>Chitinophagia</taxon>
        <taxon>Chitinophagales</taxon>
        <taxon>Chitinophagaceae</taxon>
        <taxon>Niastella</taxon>
    </lineage>
</organism>
<keyword evidence="1" id="KW-0732">Signal</keyword>
<evidence type="ECO:0000256" key="1">
    <source>
        <dbReference type="SAM" id="SignalP"/>
    </source>
</evidence>
<dbReference type="AlphaFoldDB" id="A0A1V9F527"/>
<protein>
    <recommendedName>
        <fullName evidence="2">DUF4136 domain-containing protein</fullName>
    </recommendedName>
</protein>
<dbReference type="Proteomes" id="UP000192276">
    <property type="component" value="Unassembled WGS sequence"/>
</dbReference>
<dbReference type="RefSeq" id="WP_081169387.1">
    <property type="nucleotide sequence ID" value="NZ_LWBP01000210.1"/>
</dbReference>
<proteinExistence type="predicted"/>
<gene>
    <name evidence="3" type="ORF">A4R26_05870</name>
</gene>
<feature type="chain" id="PRO_5013026134" description="DUF4136 domain-containing protein" evidence="1">
    <location>
        <begin position="26"/>
        <end position="197"/>
    </location>
</feature>
<sequence>MTKITTVSAVLGLILFIVSCGPSTTQTIGKNVDPDAVNLRDARTYGWISSIDNIPETHIFISPTGVYAFNNESARKRIKDAIEYELKARGYKMYDSGNEPDMEVSFFISEQAGTLRKTGSYVMVQGEPVIPSDNVEEVAVEPGTLIVNIIDGKTDKMVWQGFASGILKPEDVNDELKINQAVSSVFNRFNFKAAGNR</sequence>
<dbReference type="InterPro" id="IPR025411">
    <property type="entry name" value="DUF4136"/>
</dbReference>
<dbReference type="EMBL" id="LWBP01000210">
    <property type="protein sequence ID" value="OQP53509.1"/>
    <property type="molecule type" value="Genomic_DNA"/>
</dbReference>
<reference evidence="4" key="1">
    <citation type="submission" date="2016-04" db="EMBL/GenBank/DDBJ databases">
        <authorList>
            <person name="Chen L."/>
            <person name="Zhuang W."/>
            <person name="Wang G."/>
        </authorList>
    </citation>
    <scope>NUCLEOTIDE SEQUENCE [LARGE SCALE GENOMIC DNA]</scope>
    <source>
        <strain evidence="4">208</strain>
    </source>
</reference>
<dbReference type="STRING" id="550983.A4R26_05870"/>
<keyword evidence="4" id="KW-1185">Reference proteome</keyword>
<dbReference type="Pfam" id="PF13590">
    <property type="entry name" value="DUF4136"/>
    <property type="match status" value="1"/>
</dbReference>